<dbReference type="SUPFAM" id="SSF49503">
    <property type="entry name" value="Cupredoxins"/>
    <property type="match status" value="1"/>
</dbReference>
<gene>
    <name evidence="1" type="ORF">LMF89_21200</name>
</gene>
<organism evidence="1 2">
    <name type="scientific">Pelosinus baikalensis</name>
    <dbReference type="NCBI Taxonomy" id="2892015"/>
    <lineage>
        <taxon>Bacteria</taxon>
        <taxon>Bacillati</taxon>
        <taxon>Bacillota</taxon>
        <taxon>Negativicutes</taxon>
        <taxon>Selenomonadales</taxon>
        <taxon>Sporomusaceae</taxon>
        <taxon>Pelosinus</taxon>
    </lineage>
</organism>
<dbReference type="EMBL" id="JAJHJB010000042">
    <property type="protein sequence ID" value="MCC5467856.1"/>
    <property type="molecule type" value="Genomic_DNA"/>
</dbReference>
<evidence type="ECO:0000313" key="1">
    <source>
        <dbReference type="EMBL" id="MCC5467856.1"/>
    </source>
</evidence>
<dbReference type="InterPro" id="IPR008972">
    <property type="entry name" value="Cupredoxin"/>
</dbReference>
<reference evidence="1" key="1">
    <citation type="submission" date="2021-11" db="EMBL/GenBank/DDBJ databases">
        <title>Description of a new species Pelosinus isolated from the bottom sediments of Lake Baikal.</title>
        <authorList>
            <person name="Zakharyuk A."/>
        </authorList>
    </citation>
    <scope>NUCLEOTIDE SEQUENCE</scope>
    <source>
        <strain evidence="1">Bkl1</strain>
    </source>
</reference>
<dbReference type="Gene3D" id="2.60.40.420">
    <property type="entry name" value="Cupredoxins - blue copper proteins"/>
    <property type="match status" value="1"/>
</dbReference>
<dbReference type="Proteomes" id="UP001165492">
    <property type="component" value="Unassembled WGS sequence"/>
</dbReference>
<accession>A0ABS8HXG3</accession>
<keyword evidence="2" id="KW-1185">Reference proteome</keyword>
<dbReference type="RefSeq" id="WP_229536795.1">
    <property type="nucleotide sequence ID" value="NZ_JAJHJB010000042.1"/>
</dbReference>
<evidence type="ECO:0000313" key="2">
    <source>
        <dbReference type="Proteomes" id="UP001165492"/>
    </source>
</evidence>
<protein>
    <submittedName>
        <fullName evidence="1">Uncharacterized protein</fullName>
    </submittedName>
</protein>
<sequence length="95" mass="10662">MKGKSINNNNNNSWQGDTMYSIALCQFLRHLIEGLTVVAVYKLTCPCNSIRGWSYNGGIPSQTIKVQPGDYVNIRVYNCRNRPASTGTAWTFQSQ</sequence>
<comment type="caution">
    <text evidence="1">The sequence shown here is derived from an EMBL/GenBank/DDBJ whole genome shotgun (WGS) entry which is preliminary data.</text>
</comment>
<proteinExistence type="predicted"/>
<name>A0ABS8HXG3_9FIRM</name>